<evidence type="ECO:0000313" key="2">
    <source>
        <dbReference type="Proteomes" id="UP000621455"/>
    </source>
</evidence>
<dbReference type="InterPro" id="IPR038312">
    <property type="entry name" value="DUF5063_sf"/>
</dbReference>
<keyword evidence="2" id="KW-1185">Reference proteome</keyword>
<dbReference type="InterPro" id="IPR032025">
    <property type="entry name" value="DUF5063"/>
</dbReference>
<sequence length="197" mass="21711">MPAVPSSAVGRSNNSLNKDTMNAITTFVESVRAFCQWAEGDLLPGDAQMSIARRHLAHLYAQALDLPQRECDWGDDAAAISHEAWSAMFKRFGALPVNYYSESANPLDVPCEKTMLGDLADDLADIWRDLKRGLHLFDGGAADAAVFHWREHFIIHWGSHAASALNVLQYWEQHRPRDYAVAEGGLPPAAIAGSDPR</sequence>
<dbReference type="Proteomes" id="UP000621455">
    <property type="component" value="Unassembled WGS sequence"/>
</dbReference>
<dbReference type="Gene3D" id="1.20.120.1550">
    <property type="entry name" value="Protein of unknown function DUF5063"/>
    <property type="match status" value="1"/>
</dbReference>
<protein>
    <submittedName>
        <fullName evidence="1">DUF5063 domain-containing protein</fullName>
    </submittedName>
</protein>
<comment type="caution">
    <text evidence="1">The sequence shown here is derived from an EMBL/GenBank/DDBJ whole genome shotgun (WGS) entry which is preliminary data.</text>
</comment>
<name>A0ABX0NEZ3_9BURK</name>
<dbReference type="EMBL" id="WHJG01000059">
    <property type="protein sequence ID" value="NHZ83682.1"/>
    <property type="molecule type" value="Genomic_DNA"/>
</dbReference>
<organism evidence="1 2">
    <name type="scientific">Massilia frigida</name>
    <dbReference type="NCBI Taxonomy" id="2609281"/>
    <lineage>
        <taxon>Bacteria</taxon>
        <taxon>Pseudomonadati</taxon>
        <taxon>Pseudomonadota</taxon>
        <taxon>Betaproteobacteria</taxon>
        <taxon>Burkholderiales</taxon>
        <taxon>Oxalobacteraceae</taxon>
        <taxon>Telluria group</taxon>
        <taxon>Massilia</taxon>
    </lineage>
</organism>
<dbReference type="Pfam" id="PF16702">
    <property type="entry name" value="DUF5063"/>
    <property type="match status" value="1"/>
</dbReference>
<gene>
    <name evidence="1" type="ORF">F2P44_31105</name>
</gene>
<accession>A0ABX0NEZ3</accession>
<proteinExistence type="predicted"/>
<evidence type="ECO:0000313" key="1">
    <source>
        <dbReference type="EMBL" id="NHZ83682.1"/>
    </source>
</evidence>
<reference evidence="1 2" key="1">
    <citation type="submission" date="2019-10" db="EMBL/GenBank/DDBJ databases">
        <title>Taxonomy of Antarctic Massilia spp.: description of Massilia rubra sp. nov., Massilia aquatica sp. nov., Massilia mucilaginosa sp. nov., Massilia frigida sp. nov. isolated from streams, lakes and regoliths.</title>
        <authorList>
            <person name="Holochova P."/>
            <person name="Sedlacek I."/>
            <person name="Kralova S."/>
            <person name="Maslanova I."/>
            <person name="Busse H.-J."/>
            <person name="Stankova E."/>
            <person name="Vrbovska V."/>
            <person name="Kovarovic V."/>
            <person name="Bartak M."/>
            <person name="Svec P."/>
            <person name="Pantucek R."/>
        </authorList>
    </citation>
    <scope>NUCLEOTIDE SEQUENCE [LARGE SCALE GENOMIC DNA]</scope>
    <source>
        <strain evidence="1 2">CCM 8695</strain>
    </source>
</reference>